<dbReference type="Proteomes" id="UP001437256">
    <property type="component" value="Unassembled WGS sequence"/>
</dbReference>
<protein>
    <submittedName>
        <fullName evidence="1">Uncharacterized protein</fullName>
    </submittedName>
</protein>
<accession>A0ABR2ZUG0</accession>
<evidence type="ECO:0000313" key="2">
    <source>
        <dbReference type="Proteomes" id="UP001437256"/>
    </source>
</evidence>
<keyword evidence="2" id="KW-1185">Reference proteome</keyword>
<sequence>MDNLHDEIVLDYPFLNHCYSRFKSPANALRHLEKVGNPPKVVSTKRRSPEIETAVEFLACLVAHNAFVDHDGHDNGALSHISSRRNGIAIFVSWVLFLLTNVVLAEELPTTIDGVKAPGSRSLLRLYPLLDWFSERSKHPVEHDAFIPFPTTAFDAGVV</sequence>
<reference evidence="1 2" key="1">
    <citation type="submission" date="2024-05" db="EMBL/GenBank/DDBJ databases">
        <title>A draft genome resource for the thread blight pathogen Marasmius tenuissimus strain MS-2.</title>
        <authorList>
            <person name="Yulfo-Soto G.E."/>
            <person name="Baruah I.K."/>
            <person name="Amoako-Attah I."/>
            <person name="Bukari Y."/>
            <person name="Meinhardt L.W."/>
            <person name="Bailey B.A."/>
            <person name="Cohen S.P."/>
        </authorList>
    </citation>
    <scope>NUCLEOTIDE SEQUENCE [LARGE SCALE GENOMIC DNA]</scope>
    <source>
        <strain evidence="1 2">MS-2</strain>
    </source>
</reference>
<organism evidence="1 2">
    <name type="scientific">Marasmius tenuissimus</name>
    <dbReference type="NCBI Taxonomy" id="585030"/>
    <lineage>
        <taxon>Eukaryota</taxon>
        <taxon>Fungi</taxon>
        <taxon>Dikarya</taxon>
        <taxon>Basidiomycota</taxon>
        <taxon>Agaricomycotina</taxon>
        <taxon>Agaricomycetes</taxon>
        <taxon>Agaricomycetidae</taxon>
        <taxon>Agaricales</taxon>
        <taxon>Marasmiineae</taxon>
        <taxon>Marasmiaceae</taxon>
        <taxon>Marasmius</taxon>
    </lineage>
</organism>
<gene>
    <name evidence="1" type="ORF">AAF712_007691</name>
</gene>
<proteinExistence type="predicted"/>
<name>A0ABR2ZUG0_9AGAR</name>
<evidence type="ECO:0000313" key="1">
    <source>
        <dbReference type="EMBL" id="KAL0065346.1"/>
    </source>
</evidence>
<comment type="caution">
    <text evidence="1">The sequence shown here is derived from an EMBL/GenBank/DDBJ whole genome shotgun (WGS) entry which is preliminary data.</text>
</comment>
<dbReference type="EMBL" id="JBBXMP010000049">
    <property type="protein sequence ID" value="KAL0065346.1"/>
    <property type="molecule type" value="Genomic_DNA"/>
</dbReference>